<dbReference type="SMART" id="SM00388">
    <property type="entry name" value="HisKA"/>
    <property type="match status" value="1"/>
</dbReference>
<dbReference type="SUPFAM" id="SSF55781">
    <property type="entry name" value="GAF domain-like"/>
    <property type="match status" value="1"/>
</dbReference>
<feature type="transmembrane region" description="Helical" evidence="7">
    <location>
        <begin position="152"/>
        <end position="172"/>
    </location>
</feature>
<dbReference type="SUPFAM" id="SSF55874">
    <property type="entry name" value="ATPase domain of HSP90 chaperone/DNA topoisomerase II/histidine kinase"/>
    <property type="match status" value="1"/>
</dbReference>
<dbReference type="Gene3D" id="1.10.287.130">
    <property type="match status" value="1"/>
</dbReference>
<dbReference type="InterPro" id="IPR004358">
    <property type="entry name" value="Sig_transdc_His_kin-like_C"/>
</dbReference>
<dbReference type="InterPro" id="IPR005467">
    <property type="entry name" value="His_kinase_dom"/>
</dbReference>
<dbReference type="Pfam" id="PF13426">
    <property type="entry name" value="PAS_9"/>
    <property type="match status" value="1"/>
</dbReference>
<dbReference type="SMART" id="SM00091">
    <property type="entry name" value="PAS"/>
    <property type="match status" value="2"/>
</dbReference>
<dbReference type="PROSITE" id="PS50112">
    <property type="entry name" value="PAS"/>
    <property type="match status" value="1"/>
</dbReference>
<keyword evidence="6 7" id="KW-0472">Membrane</keyword>
<evidence type="ECO:0000256" key="4">
    <source>
        <dbReference type="ARBA" id="ARBA00022679"/>
    </source>
</evidence>
<dbReference type="InterPro" id="IPR000014">
    <property type="entry name" value="PAS"/>
</dbReference>
<evidence type="ECO:0000259" key="9">
    <source>
        <dbReference type="PROSITE" id="PS50112"/>
    </source>
</evidence>
<evidence type="ECO:0000256" key="1">
    <source>
        <dbReference type="ARBA" id="ARBA00000085"/>
    </source>
</evidence>
<keyword evidence="3" id="KW-0597">Phosphoprotein</keyword>
<dbReference type="GO" id="GO:0030295">
    <property type="term" value="F:protein kinase activator activity"/>
    <property type="evidence" value="ECO:0007669"/>
    <property type="project" value="TreeGrafter"/>
</dbReference>
<accession>A0A9X4NSA1</accession>
<evidence type="ECO:0000313" key="11">
    <source>
        <dbReference type="Proteomes" id="UP001152876"/>
    </source>
</evidence>
<name>A0A9X4NSA1_9BURK</name>
<reference evidence="10" key="1">
    <citation type="submission" date="2013-01" db="EMBL/GenBank/DDBJ databases">
        <title>Genome draft of Hydrogenophaga taeniospiralis 2K1.</title>
        <authorList>
            <person name="Gomila M."/>
            <person name="Lalucat J."/>
        </authorList>
    </citation>
    <scope>NUCLEOTIDE SEQUENCE</scope>
    <source>
        <strain evidence="10">CCUG 15921</strain>
    </source>
</reference>
<dbReference type="EC" id="2.7.13.3" evidence="2"/>
<feature type="transmembrane region" description="Helical" evidence="7">
    <location>
        <begin position="73"/>
        <end position="93"/>
    </location>
</feature>
<dbReference type="PRINTS" id="PR00344">
    <property type="entry name" value="BCTRLSENSOR"/>
</dbReference>
<dbReference type="OrthoDB" id="9177862at2"/>
<evidence type="ECO:0000256" key="3">
    <source>
        <dbReference type="ARBA" id="ARBA00022553"/>
    </source>
</evidence>
<dbReference type="InterPro" id="IPR003661">
    <property type="entry name" value="HisK_dim/P_dom"/>
</dbReference>
<evidence type="ECO:0000313" key="10">
    <source>
        <dbReference type="EMBL" id="MDG5975716.1"/>
    </source>
</evidence>
<keyword evidence="11" id="KW-1185">Reference proteome</keyword>
<dbReference type="InterPro" id="IPR035965">
    <property type="entry name" value="PAS-like_dom_sf"/>
</dbReference>
<organism evidence="10 11">
    <name type="scientific">Hydrogenophaga taeniospiralis CCUG 15921</name>
    <dbReference type="NCBI Taxonomy" id="1281780"/>
    <lineage>
        <taxon>Bacteria</taxon>
        <taxon>Pseudomonadati</taxon>
        <taxon>Pseudomonadota</taxon>
        <taxon>Betaproteobacteria</taxon>
        <taxon>Burkholderiales</taxon>
        <taxon>Comamonadaceae</taxon>
        <taxon>Hydrogenophaga</taxon>
    </lineage>
</organism>
<dbReference type="Gene3D" id="3.30.565.10">
    <property type="entry name" value="Histidine kinase-like ATPase, C-terminal domain"/>
    <property type="match status" value="1"/>
</dbReference>
<dbReference type="InterPro" id="IPR050351">
    <property type="entry name" value="BphY/WalK/GraS-like"/>
</dbReference>
<dbReference type="RefSeq" id="WP_068166667.1">
    <property type="nucleotide sequence ID" value="NZ_AOGK01000008.1"/>
</dbReference>
<dbReference type="PROSITE" id="PS50109">
    <property type="entry name" value="HIS_KIN"/>
    <property type="match status" value="1"/>
</dbReference>
<dbReference type="EMBL" id="AOGK01000008">
    <property type="protein sequence ID" value="MDG5975716.1"/>
    <property type="molecule type" value="Genomic_DNA"/>
</dbReference>
<dbReference type="InterPro" id="IPR036097">
    <property type="entry name" value="HisK_dim/P_sf"/>
</dbReference>
<feature type="transmembrane region" description="Helical" evidence="7">
    <location>
        <begin position="49"/>
        <end position="66"/>
    </location>
</feature>
<dbReference type="AlphaFoldDB" id="A0A9X4NSA1"/>
<dbReference type="NCBIfam" id="TIGR00229">
    <property type="entry name" value="sensory_box"/>
    <property type="match status" value="2"/>
</dbReference>
<proteinExistence type="predicted"/>
<dbReference type="SMART" id="SM00387">
    <property type="entry name" value="HATPase_c"/>
    <property type="match status" value="1"/>
</dbReference>
<evidence type="ECO:0000256" key="7">
    <source>
        <dbReference type="SAM" id="Phobius"/>
    </source>
</evidence>
<evidence type="ECO:0000256" key="5">
    <source>
        <dbReference type="ARBA" id="ARBA00022777"/>
    </source>
</evidence>
<keyword evidence="5 10" id="KW-0418">Kinase</keyword>
<dbReference type="InterPro" id="IPR003594">
    <property type="entry name" value="HATPase_dom"/>
</dbReference>
<dbReference type="GO" id="GO:0007234">
    <property type="term" value="P:osmosensory signaling via phosphorelay pathway"/>
    <property type="evidence" value="ECO:0007669"/>
    <property type="project" value="TreeGrafter"/>
</dbReference>
<dbReference type="Pfam" id="PF00512">
    <property type="entry name" value="HisKA"/>
    <property type="match status" value="1"/>
</dbReference>
<dbReference type="SUPFAM" id="SSF47384">
    <property type="entry name" value="Homodimeric domain of signal transducing histidine kinase"/>
    <property type="match status" value="1"/>
</dbReference>
<feature type="transmembrane region" description="Helical" evidence="7">
    <location>
        <begin position="24"/>
        <end position="43"/>
    </location>
</feature>
<dbReference type="Gene3D" id="3.30.450.40">
    <property type="match status" value="1"/>
</dbReference>
<dbReference type="SUPFAM" id="SSF55785">
    <property type="entry name" value="PYP-like sensor domain (PAS domain)"/>
    <property type="match status" value="2"/>
</dbReference>
<sequence>MSHPSPSQPTDADSASRPATLQRISLLIGAVATVVAPLVYLNTSHPQEVIAPTVIALTGWGALLMLRRGYTRYVAHVLVFAVLLSAVFAVLAYGSVRTAGVVLFVAAVAGAGIFLGRAALVGSVAFSVAALGLLSYAETRGWLHPSGFEVGLSVWLTHSTTLVLVGIMVFYSRMRARQAFDRQMHELELRKRTEQERDRSLERFALIFSTNPSPMIALSARTGLILDVNPAFERCYGYTREQALGRTDHFLWGNPPEREDHARRLFVLRRLTEQPVTGLRADGSTFDALISSEMGNDAEDKLIITTVADISLQTQATERLRRSEERFAKAFNFSPLNMAITRLSDGTYLEANVSRDSLQGYRSDELKGRTSLETGAWSSADERAAFVEQLRREGHVHGYDIRVRRKDGSMADARLWAELIEIDGEECMLSCTVDTSAEKLREAQLLSIARGVSGHTGEAFFSELTRYMAQALGADMVMVGELGPQRRVRTLAVSRGGTESPNFSFPIDHVPCGQAIDQPGLVVHTHDLAWHFPHYAPLAQAGFQAYVGQSLCDADGTPFGVINALWTRPIEMTPETEALFSIFASRAGAELVRLRRDREIQRLNETLEQRVRERTAELRKLNAELDSFAYSVSHDLKSPLRAIDGFTQLLTEQLHDRLKPDEQQLLQRVLASTRRMSQLIADLLALARISQSTLRRERVDLSDMAQCILEFERSRQPLRSIRWDIEPGLHCECDARLARIALENLLGNAVKYSRDQADTHIAFGRLPDHEPSAQAFFVRDNGAGFDMAYADKLFKPFQRLHMPSEFEGAGIGLATVRRIVERHGGSISGASAPGQGAVFHFTLAAGAGPVNSPAPPPPAAA</sequence>
<comment type="catalytic activity">
    <reaction evidence="1">
        <text>ATP + protein L-histidine = ADP + protein N-phospho-L-histidine.</text>
        <dbReference type="EC" id="2.7.13.3"/>
    </reaction>
</comment>
<dbReference type="PANTHER" id="PTHR42878:SF15">
    <property type="entry name" value="BACTERIOPHYTOCHROME"/>
    <property type="match status" value="1"/>
</dbReference>
<keyword evidence="4" id="KW-0808">Transferase</keyword>
<dbReference type="PANTHER" id="PTHR42878">
    <property type="entry name" value="TWO-COMPONENT HISTIDINE KINASE"/>
    <property type="match status" value="1"/>
</dbReference>
<dbReference type="GO" id="GO:0000156">
    <property type="term" value="F:phosphorelay response regulator activity"/>
    <property type="evidence" value="ECO:0007669"/>
    <property type="project" value="TreeGrafter"/>
</dbReference>
<feature type="transmembrane region" description="Helical" evidence="7">
    <location>
        <begin position="120"/>
        <end position="137"/>
    </location>
</feature>
<evidence type="ECO:0000259" key="8">
    <source>
        <dbReference type="PROSITE" id="PS50109"/>
    </source>
</evidence>
<dbReference type="GO" id="GO:0000155">
    <property type="term" value="F:phosphorelay sensor kinase activity"/>
    <property type="evidence" value="ECO:0007669"/>
    <property type="project" value="InterPro"/>
</dbReference>
<dbReference type="SMART" id="SM00065">
    <property type="entry name" value="GAF"/>
    <property type="match status" value="1"/>
</dbReference>
<dbReference type="Gene3D" id="3.30.450.20">
    <property type="entry name" value="PAS domain"/>
    <property type="match status" value="2"/>
</dbReference>
<dbReference type="GO" id="GO:0016020">
    <property type="term" value="C:membrane"/>
    <property type="evidence" value="ECO:0007669"/>
    <property type="project" value="UniProtKB-SubCell"/>
</dbReference>
<keyword evidence="7" id="KW-0812">Transmembrane</keyword>
<dbReference type="CDD" id="cd00130">
    <property type="entry name" value="PAS"/>
    <property type="match status" value="1"/>
</dbReference>
<dbReference type="InterPro" id="IPR029016">
    <property type="entry name" value="GAF-like_dom_sf"/>
</dbReference>
<evidence type="ECO:0000256" key="6">
    <source>
        <dbReference type="ARBA" id="ARBA00023136"/>
    </source>
</evidence>
<dbReference type="Pfam" id="PF01590">
    <property type="entry name" value="GAF"/>
    <property type="match status" value="1"/>
</dbReference>
<evidence type="ECO:0000256" key="2">
    <source>
        <dbReference type="ARBA" id="ARBA00012438"/>
    </source>
</evidence>
<dbReference type="CDD" id="cd00082">
    <property type="entry name" value="HisKA"/>
    <property type="match status" value="1"/>
</dbReference>
<keyword evidence="7" id="KW-1133">Transmembrane helix</keyword>
<protein>
    <recommendedName>
        <fullName evidence="2">histidine kinase</fullName>
        <ecNumber evidence="2">2.7.13.3</ecNumber>
    </recommendedName>
</protein>
<dbReference type="InterPro" id="IPR036890">
    <property type="entry name" value="HATPase_C_sf"/>
</dbReference>
<gene>
    <name evidence="10" type="ORF">H010_10661</name>
</gene>
<feature type="domain" description="Histidine kinase" evidence="8">
    <location>
        <begin position="631"/>
        <end position="847"/>
    </location>
</feature>
<dbReference type="InterPro" id="IPR003018">
    <property type="entry name" value="GAF"/>
</dbReference>
<dbReference type="Pfam" id="PF02518">
    <property type="entry name" value="HATPase_c"/>
    <property type="match status" value="1"/>
</dbReference>
<feature type="domain" description="PAS" evidence="9">
    <location>
        <begin position="200"/>
        <end position="275"/>
    </location>
</feature>
<comment type="caution">
    <text evidence="10">The sequence shown here is derived from an EMBL/GenBank/DDBJ whole genome shotgun (WGS) entry which is preliminary data.</text>
</comment>
<dbReference type="Proteomes" id="UP001152876">
    <property type="component" value="Unassembled WGS sequence"/>
</dbReference>